<feature type="region of interest" description="Disordered" evidence="1">
    <location>
        <begin position="47"/>
        <end position="140"/>
    </location>
</feature>
<dbReference type="RefSeq" id="XP_004830156.1">
    <property type="nucleotide sequence ID" value="XM_004830099.1"/>
</dbReference>
<organism evidence="3 4">
    <name type="scientific">Theileria equi strain WA</name>
    <dbReference type="NCBI Taxonomy" id="1537102"/>
    <lineage>
        <taxon>Eukaryota</taxon>
        <taxon>Sar</taxon>
        <taxon>Alveolata</taxon>
        <taxon>Apicomplexa</taxon>
        <taxon>Aconoidasida</taxon>
        <taxon>Piroplasmida</taxon>
        <taxon>Theileriidae</taxon>
        <taxon>Theileria</taxon>
    </lineage>
</organism>
<keyword evidence="2" id="KW-0732">Signal</keyword>
<dbReference type="VEuPathDB" id="PiroplasmaDB:BEWA_033430"/>
<feature type="compositionally biased region" description="Basic and acidic residues" evidence="1">
    <location>
        <begin position="130"/>
        <end position="140"/>
    </location>
</feature>
<dbReference type="AlphaFoldDB" id="L0AY55"/>
<protein>
    <recommendedName>
        <fullName evidence="5">Signal peptide-containing protein</fullName>
    </recommendedName>
</protein>
<feature type="region of interest" description="Disordered" evidence="1">
    <location>
        <begin position="179"/>
        <end position="201"/>
    </location>
</feature>
<feature type="region of interest" description="Disordered" evidence="1">
    <location>
        <begin position="297"/>
        <end position="374"/>
    </location>
</feature>
<evidence type="ECO:0000313" key="3">
    <source>
        <dbReference type="EMBL" id="AFZ80490.1"/>
    </source>
</evidence>
<name>L0AY55_THEEQ</name>
<feature type="compositionally biased region" description="Acidic residues" evidence="1">
    <location>
        <begin position="336"/>
        <end position="354"/>
    </location>
</feature>
<evidence type="ECO:0008006" key="5">
    <source>
        <dbReference type="Google" id="ProtNLM"/>
    </source>
</evidence>
<dbReference type="Proteomes" id="UP000031512">
    <property type="component" value="Chromosome 1"/>
</dbReference>
<accession>L0AY55</accession>
<feature type="compositionally biased region" description="Basic and acidic residues" evidence="1">
    <location>
        <begin position="355"/>
        <end position="373"/>
    </location>
</feature>
<feature type="compositionally biased region" description="Basic and acidic residues" evidence="1">
    <location>
        <begin position="188"/>
        <end position="198"/>
    </location>
</feature>
<feature type="chain" id="PRO_5003939345" description="Signal peptide-containing protein" evidence="2">
    <location>
        <begin position="23"/>
        <end position="388"/>
    </location>
</feature>
<dbReference type="eggNOG" id="ENOG502QXGI">
    <property type="taxonomic scope" value="Eukaryota"/>
</dbReference>
<feature type="compositionally biased region" description="Basic and acidic residues" evidence="1">
    <location>
        <begin position="104"/>
        <end position="122"/>
    </location>
</feature>
<sequence length="388" mass="44071">MMHTYYLLGFVIFSCFVSDVLCKLLYRLEPHLSQSKILNFSKTHIHPSVENDQDSEDTNQQSSTYEPGEEVNDDQQGQTEEHNNLENETENRKYNPEPSNQFDNYKEPKESPYDHSSARTENVDINQHTKKGDNDSNNKIVDDINKDEQIHNMHQDAGDMIKKADETKTMAEDIKNSYKNATTNESGDNPHTHTDSHSIPKVPGTMYLRDVMYCIGEGNIVITNNTTTIPKDNDKEEKVDPMKSIISATRSLYERGRQKNLPISEPDDLSTPEQVYAALNALEYIIDGYCHSKIDIKDESPKDDAENTAEENSENPVGDDATEPSRFMQSSHLGNDEDEEDDEYGEGEEEEEKGEDTVNKESSHELNPHKAAEQIKGVSLKLYLTVIN</sequence>
<evidence type="ECO:0000313" key="4">
    <source>
        <dbReference type="Proteomes" id="UP000031512"/>
    </source>
</evidence>
<evidence type="ECO:0000256" key="1">
    <source>
        <dbReference type="SAM" id="MobiDB-lite"/>
    </source>
</evidence>
<dbReference type="KEGG" id="beq:BEWA_033430"/>
<dbReference type="OrthoDB" id="365958at2759"/>
<evidence type="ECO:0000256" key="2">
    <source>
        <dbReference type="SAM" id="SignalP"/>
    </source>
</evidence>
<feature type="signal peptide" evidence="2">
    <location>
        <begin position="1"/>
        <end position="22"/>
    </location>
</feature>
<gene>
    <name evidence="3" type="ORF">BEWA_033430</name>
</gene>
<reference evidence="3 4" key="1">
    <citation type="journal article" date="2012" name="BMC Genomics">
        <title>Comparative genomic analysis and phylogenetic position of Theileria equi.</title>
        <authorList>
            <person name="Kappmeyer L.S."/>
            <person name="Thiagarajan M."/>
            <person name="Herndon D.R."/>
            <person name="Ramsay J.D."/>
            <person name="Caler E."/>
            <person name="Djikeng A."/>
            <person name="Gillespie J.J."/>
            <person name="Lau A.O."/>
            <person name="Roalson E.H."/>
            <person name="Silva J.C."/>
            <person name="Silva M.G."/>
            <person name="Suarez C.E."/>
            <person name="Ueti M.W."/>
            <person name="Nene V.M."/>
            <person name="Mealey R.H."/>
            <person name="Knowles D.P."/>
            <person name="Brayton K.A."/>
        </authorList>
    </citation>
    <scope>NUCLEOTIDE SEQUENCE [LARGE SCALE GENOMIC DNA]</scope>
    <source>
        <strain evidence="3 4">WA</strain>
    </source>
</reference>
<proteinExistence type="predicted"/>
<dbReference type="EMBL" id="CP001669">
    <property type="protein sequence ID" value="AFZ80490.1"/>
    <property type="molecule type" value="Genomic_DNA"/>
</dbReference>
<feature type="compositionally biased region" description="Basic and acidic residues" evidence="1">
    <location>
        <begin position="79"/>
        <end position="95"/>
    </location>
</feature>
<keyword evidence="4" id="KW-1185">Reference proteome</keyword>
<dbReference type="GeneID" id="15803519"/>